<protein>
    <submittedName>
        <fullName evidence="1">Uncharacterized protein</fullName>
    </submittedName>
</protein>
<name>A0AAD5P4F1_ACENE</name>
<organism evidence="1 2">
    <name type="scientific">Acer negundo</name>
    <name type="common">Box elder</name>
    <dbReference type="NCBI Taxonomy" id="4023"/>
    <lineage>
        <taxon>Eukaryota</taxon>
        <taxon>Viridiplantae</taxon>
        <taxon>Streptophyta</taxon>
        <taxon>Embryophyta</taxon>
        <taxon>Tracheophyta</taxon>
        <taxon>Spermatophyta</taxon>
        <taxon>Magnoliopsida</taxon>
        <taxon>eudicotyledons</taxon>
        <taxon>Gunneridae</taxon>
        <taxon>Pentapetalae</taxon>
        <taxon>rosids</taxon>
        <taxon>malvids</taxon>
        <taxon>Sapindales</taxon>
        <taxon>Sapindaceae</taxon>
        <taxon>Hippocastanoideae</taxon>
        <taxon>Acereae</taxon>
        <taxon>Acer</taxon>
    </lineage>
</organism>
<reference evidence="1" key="1">
    <citation type="journal article" date="2022" name="Plant J.">
        <title>Strategies of tolerance reflected in two North American maple genomes.</title>
        <authorList>
            <person name="McEvoy S.L."/>
            <person name="Sezen U.U."/>
            <person name="Trouern-Trend A."/>
            <person name="McMahon S.M."/>
            <person name="Schaberg P.G."/>
            <person name="Yang J."/>
            <person name="Wegrzyn J.L."/>
            <person name="Swenson N.G."/>
        </authorList>
    </citation>
    <scope>NUCLEOTIDE SEQUENCE</scope>
    <source>
        <strain evidence="1">91603</strain>
    </source>
</reference>
<dbReference type="AlphaFoldDB" id="A0AAD5P4F1"/>
<dbReference type="EMBL" id="JAJSOW010000003">
    <property type="protein sequence ID" value="KAI9196856.1"/>
    <property type="molecule type" value="Genomic_DNA"/>
</dbReference>
<comment type="caution">
    <text evidence="1">The sequence shown here is derived from an EMBL/GenBank/DDBJ whole genome shotgun (WGS) entry which is preliminary data.</text>
</comment>
<evidence type="ECO:0000313" key="2">
    <source>
        <dbReference type="Proteomes" id="UP001064489"/>
    </source>
</evidence>
<reference evidence="1" key="2">
    <citation type="submission" date="2023-02" db="EMBL/GenBank/DDBJ databases">
        <authorList>
            <person name="Swenson N.G."/>
            <person name="Wegrzyn J.L."/>
            <person name="Mcevoy S.L."/>
        </authorList>
    </citation>
    <scope>NUCLEOTIDE SEQUENCE</scope>
    <source>
        <strain evidence="1">91603</strain>
        <tissue evidence="1">Leaf</tissue>
    </source>
</reference>
<dbReference type="InterPro" id="IPR036691">
    <property type="entry name" value="Endo/exonu/phosph_ase_sf"/>
</dbReference>
<dbReference type="Gene3D" id="3.60.10.10">
    <property type="entry name" value="Endonuclease/exonuclease/phosphatase"/>
    <property type="match status" value="1"/>
</dbReference>
<proteinExistence type="predicted"/>
<accession>A0AAD5P4F1</accession>
<evidence type="ECO:0000313" key="1">
    <source>
        <dbReference type="EMBL" id="KAI9196856.1"/>
    </source>
</evidence>
<keyword evidence="2" id="KW-1185">Reference proteome</keyword>
<gene>
    <name evidence="1" type="ORF">LWI28_027582</name>
</gene>
<dbReference type="Proteomes" id="UP001064489">
    <property type="component" value="Chromosome 1"/>
</dbReference>
<sequence>MATSKDLGGNQDLVHGCQRKETVVDDVMREDCVPESPIMGKKRDVFTDIDSSKDTAVVSHNDKKLRLTGFYGHPNVTQRFHDWTLLRRLSRIWSLPWLVGKDFNEILCVTEKLGGNIRRDGQMNNFRMTLEDCDLRFRFGSWLTLCSQELVLGFRCSGFVGSLLLLFWEGLG</sequence>